<gene>
    <name evidence="2" type="ORF">IWX46DRAFT_580661</name>
</gene>
<keyword evidence="3" id="KW-1185">Reference proteome</keyword>
<proteinExistence type="predicted"/>
<feature type="compositionally biased region" description="Low complexity" evidence="1">
    <location>
        <begin position="72"/>
        <end position="93"/>
    </location>
</feature>
<evidence type="ECO:0000256" key="1">
    <source>
        <dbReference type="SAM" id="MobiDB-lite"/>
    </source>
</evidence>
<feature type="region of interest" description="Disordered" evidence="1">
    <location>
        <begin position="238"/>
        <end position="347"/>
    </location>
</feature>
<dbReference type="GO" id="GO:0000428">
    <property type="term" value="C:DNA-directed RNA polymerase complex"/>
    <property type="evidence" value="ECO:0007669"/>
    <property type="project" value="UniProtKB-KW"/>
</dbReference>
<dbReference type="Pfam" id="PF08208">
    <property type="entry name" value="RNA_polI_A34"/>
    <property type="match status" value="1"/>
</dbReference>
<dbReference type="InterPro" id="IPR013240">
    <property type="entry name" value="DNA-dir_RNA_pol1_su_RPA34"/>
</dbReference>
<comment type="caution">
    <text evidence="2">The sequence shown here is derived from an EMBL/GenBank/DDBJ whole genome shotgun (WGS) entry which is preliminary data.</text>
</comment>
<name>A0ABR1MDK4_9PEZI</name>
<evidence type="ECO:0000313" key="2">
    <source>
        <dbReference type="EMBL" id="KAK7546581.1"/>
    </source>
</evidence>
<keyword evidence="2" id="KW-0804">Transcription</keyword>
<keyword evidence="2" id="KW-0240">DNA-directed RNA polymerase</keyword>
<feature type="region of interest" description="Disordered" evidence="1">
    <location>
        <begin position="1"/>
        <end position="137"/>
    </location>
</feature>
<evidence type="ECO:0000313" key="3">
    <source>
        <dbReference type="Proteomes" id="UP001365128"/>
    </source>
</evidence>
<accession>A0ABR1MDK4</accession>
<dbReference type="EMBL" id="JBBPDW010000014">
    <property type="protein sequence ID" value="KAK7546581.1"/>
    <property type="molecule type" value="Genomic_DNA"/>
</dbReference>
<dbReference type="PANTHER" id="PTHR28155:SF1">
    <property type="entry name" value="DNA-DIRECTED RNA POLYMERASE I SUBUNIT RPA34.5-DOMAIN-CONTAINING PROTEIN"/>
    <property type="match status" value="1"/>
</dbReference>
<reference evidence="2 3" key="1">
    <citation type="submission" date="2024-04" db="EMBL/GenBank/DDBJ databases">
        <title>Phyllosticta paracitricarpa is synonymous to the EU quarantine fungus P. citricarpa based on phylogenomic analyses.</title>
        <authorList>
            <consortium name="Lawrence Berkeley National Laboratory"/>
            <person name="Van Ingen-Buijs V.A."/>
            <person name="Van Westerhoven A.C."/>
            <person name="Haridas S."/>
            <person name="Skiadas P."/>
            <person name="Martin F."/>
            <person name="Groenewald J.Z."/>
            <person name="Crous P.W."/>
            <person name="Seidl M.F."/>
        </authorList>
    </citation>
    <scope>NUCLEOTIDE SEQUENCE [LARGE SCALE GENOMIC DNA]</scope>
    <source>
        <strain evidence="2 3">CBS 122670</strain>
    </source>
</reference>
<dbReference type="Gene3D" id="6.20.250.70">
    <property type="match status" value="1"/>
</dbReference>
<organism evidence="2 3">
    <name type="scientific">Phyllosticta citricarpa</name>
    <dbReference type="NCBI Taxonomy" id="55181"/>
    <lineage>
        <taxon>Eukaryota</taxon>
        <taxon>Fungi</taxon>
        <taxon>Dikarya</taxon>
        <taxon>Ascomycota</taxon>
        <taxon>Pezizomycotina</taxon>
        <taxon>Dothideomycetes</taxon>
        <taxon>Dothideomycetes incertae sedis</taxon>
        <taxon>Botryosphaeriales</taxon>
        <taxon>Phyllostictaceae</taxon>
        <taxon>Phyllosticta</taxon>
    </lineage>
</organism>
<protein>
    <submittedName>
        <fullName evidence="2">DNA-directed RNA polymerase I subunit RPA34.5-domain-containing protein</fullName>
    </submittedName>
</protein>
<feature type="compositionally biased region" description="Acidic residues" evidence="1">
    <location>
        <begin position="94"/>
        <end position="104"/>
    </location>
</feature>
<feature type="compositionally biased region" description="Basic and acidic residues" evidence="1">
    <location>
        <begin position="324"/>
        <end position="341"/>
    </location>
</feature>
<dbReference type="PANTHER" id="PTHR28155">
    <property type="entry name" value="ACR243WP"/>
    <property type="match status" value="1"/>
</dbReference>
<dbReference type="Proteomes" id="UP001365128">
    <property type="component" value="Unassembled WGS sequence"/>
</dbReference>
<feature type="compositionally biased region" description="Acidic residues" evidence="1">
    <location>
        <begin position="48"/>
        <end position="63"/>
    </location>
</feature>
<dbReference type="InterPro" id="IPR053263">
    <property type="entry name" value="Euk_RPA34_RNAP_subunit"/>
</dbReference>
<sequence length="347" mass="37911">MSKKIKETPVPIPGEAPKATTKEPKKEKSKSKPVAKREPSPSSSGSDSESESEASSEDEDSEEENSKEKTSTGKSTPAKTSSEGSESESSSGESESESESETPAEEAPRTSDIRTVSLRPAKAFQPPPGFNKVQSNINPSSNLSKLLKSTDLSKKQIWHITAPASIDVKQVKEFALGQGMDNKTVLQHKGAEYAFARASDDSQTAAKLLVPTGKGYAAVPNEFSQTLHLKQVVRLPDVSEKQEETSQDAMKFVVRPEKPARPQPEGLRMRYMPAGNADVPEKPKAKRRHEKTEGDEEKTEVKSKKKKSKREGGGEAMEGVEMTAAKEEDGEKKKKKKDTETKKKRKA</sequence>